<keyword evidence="2" id="KW-1185">Reference proteome</keyword>
<reference evidence="1" key="1">
    <citation type="submission" date="2018-11" db="EMBL/GenBank/DDBJ databases">
        <authorList>
            <consortium name="Pathogen Informatics"/>
        </authorList>
    </citation>
    <scope>NUCLEOTIDE SEQUENCE</scope>
</reference>
<organism evidence="1 2">
    <name type="scientific">Protopolystoma xenopodis</name>
    <dbReference type="NCBI Taxonomy" id="117903"/>
    <lineage>
        <taxon>Eukaryota</taxon>
        <taxon>Metazoa</taxon>
        <taxon>Spiralia</taxon>
        <taxon>Lophotrochozoa</taxon>
        <taxon>Platyhelminthes</taxon>
        <taxon>Monogenea</taxon>
        <taxon>Polyopisthocotylea</taxon>
        <taxon>Polystomatidea</taxon>
        <taxon>Polystomatidae</taxon>
        <taxon>Protopolystoma</taxon>
    </lineage>
</organism>
<sequence>MFLSRWLHSRPLGFLPQSQSARLKNRTLAHRIWLLESRKQASDELNLSSVNSLSSNPTSHSALTTPQAWVTSLRFRLSRMPTNEDLIAASVRIRYHPTRVKRKAEENCKMNLEEFPAEWIPPLRLELKPTWWFDEAEKRGHMELKEEYEEMTPSEESWKATTFEADMTEPLEGESSHLTSGWFSLPLPAGLLRHLTRASRSGKTGRRVGLLRLQLVVRASNVSNRPGCLRSTGITPPEFGLQLRPSRSSDGPVVDWNWLHEAPHLLTFHRDQVLAVYLRRHGQARPNFSSWVKKSDQTEVGISLIFN</sequence>
<proteinExistence type="predicted"/>
<accession>A0A448XEI6</accession>
<comment type="caution">
    <text evidence="1">The sequence shown here is derived from an EMBL/GenBank/DDBJ whole genome shotgun (WGS) entry which is preliminary data.</text>
</comment>
<dbReference type="Proteomes" id="UP000784294">
    <property type="component" value="Unassembled WGS sequence"/>
</dbReference>
<gene>
    <name evidence="1" type="ORF">PXEA_LOCUS28104</name>
</gene>
<dbReference type="AlphaFoldDB" id="A0A448XEI6"/>
<dbReference type="EMBL" id="CAAALY010248116">
    <property type="protein sequence ID" value="VEL34664.1"/>
    <property type="molecule type" value="Genomic_DNA"/>
</dbReference>
<evidence type="ECO:0000313" key="2">
    <source>
        <dbReference type="Proteomes" id="UP000784294"/>
    </source>
</evidence>
<dbReference type="OrthoDB" id="5987191at2759"/>
<protein>
    <submittedName>
        <fullName evidence="1">Uncharacterized protein</fullName>
    </submittedName>
</protein>
<evidence type="ECO:0000313" key="1">
    <source>
        <dbReference type="EMBL" id="VEL34664.1"/>
    </source>
</evidence>
<name>A0A448XEI6_9PLAT</name>